<dbReference type="FunFam" id="2.60.120.740:FF:000002">
    <property type="entry name" value="Beta-galactosidase"/>
    <property type="match status" value="1"/>
</dbReference>
<dbReference type="Gene3D" id="3.20.20.80">
    <property type="entry name" value="Glycosidases"/>
    <property type="match status" value="1"/>
</dbReference>
<dbReference type="OrthoDB" id="1657402at2759"/>
<dbReference type="EC" id="3.2.1.23" evidence="3 7"/>
<evidence type="ECO:0000313" key="11">
    <source>
        <dbReference type="EMBL" id="GER42981.1"/>
    </source>
</evidence>
<gene>
    <name evidence="11" type="ORF">STAS_19802</name>
</gene>
<dbReference type="GO" id="GO:0004565">
    <property type="term" value="F:beta-galactosidase activity"/>
    <property type="evidence" value="ECO:0007669"/>
    <property type="project" value="UniProtKB-EC"/>
</dbReference>
<protein>
    <recommendedName>
        <fullName evidence="3 7">Beta-galactosidase</fullName>
        <ecNumber evidence="3 7">3.2.1.23</ecNumber>
    </recommendedName>
</protein>
<keyword evidence="6 7" id="KW-0326">Glycosidase</keyword>
<dbReference type="SUPFAM" id="SSF51445">
    <property type="entry name" value="(Trans)glycosidases"/>
    <property type="match status" value="1"/>
</dbReference>
<keyword evidence="12" id="KW-1185">Reference proteome</keyword>
<dbReference type="InterPro" id="IPR041392">
    <property type="entry name" value="GHD"/>
</dbReference>
<dbReference type="EMBL" id="BKCP01006515">
    <property type="protein sequence ID" value="GER42981.1"/>
    <property type="molecule type" value="Genomic_DNA"/>
</dbReference>
<evidence type="ECO:0000256" key="1">
    <source>
        <dbReference type="ARBA" id="ARBA00001412"/>
    </source>
</evidence>
<proteinExistence type="inferred from homology"/>
<dbReference type="InterPro" id="IPR031330">
    <property type="entry name" value="Gly_Hdrlase_35_cat"/>
</dbReference>
<evidence type="ECO:0000256" key="6">
    <source>
        <dbReference type="ARBA" id="ARBA00023295"/>
    </source>
</evidence>
<evidence type="ECO:0000259" key="10">
    <source>
        <dbReference type="PROSITE" id="PS50228"/>
    </source>
</evidence>
<accession>A0A5A7QGG9</accession>
<evidence type="ECO:0000256" key="4">
    <source>
        <dbReference type="ARBA" id="ARBA00022729"/>
    </source>
</evidence>
<feature type="chain" id="PRO_5023058858" description="Beta-galactosidase" evidence="9">
    <location>
        <begin position="23"/>
        <end position="764"/>
    </location>
</feature>
<dbReference type="InterPro" id="IPR017853">
    <property type="entry name" value="GH"/>
</dbReference>
<dbReference type="SUPFAM" id="SSF49785">
    <property type="entry name" value="Galactose-binding domain-like"/>
    <property type="match status" value="1"/>
</dbReference>
<keyword evidence="4 9" id="KW-0732">Signal</keyword>
<dbReference type="InterPro" id="IPR000922">
    <property type="entry name" value="Lectin_gal-bd_dom"/>
</dbReference>
<dbReference type="InterPro" id="IPR043159">
    <property type="entry name" value="Lectin_gal-bd_sf"/>
</dbReference>
<comment type="similarity">
    <text evidence="2 8">Belongs to the glycosyl hydrolase 35 family.</text>
</comment>
<feature type="signal peptide" evidence="9">
    <location>
        <begin position="1"/>
        <end position="22"/>
    </location>
</feature>
<comment type="catalytic activity">
    <reaction evidence="1 7">
        <text>Hydrolysis of terminal non-reducing beta-D-galactose residues in beta-D-galactosides.</text>
        <dbReference type="EC" id="3.2.1.23"/>
    </reaction>
</comment>
<evidence type="ECO:0000256" key="5">
    <source>
        <dbReference type="ARBA" id="ARBA00022801"/>
    </source>
</evidence>
<dbReference type="FunFam" id="2.60.120.260:FF:000142">
    <property type="entry name" value="Beta-galactosidase"/>
    <property type="match status" value="1"/>
</dbReference>
<dbReference type="Gene3D" id="2.60.120.260">
    <property type="entry name" value="Galactose-binding domain-like"/>
    <property type="match status" value="1"/>
</dbReference>
<sequence>MKTKSFLPRCFFWGCMMAVVLGCGLVQCDVRYDRKSLIINGRRRIIISGSIHYPRSTPEMWEELIMKAKDGGLNAIETYVFWNLHELSPGQYNFEGRNDLVRFLKIIQRAGLYAVLRIGPYVCAEWNFGGFPVWLKNVPGISFRTDNEPFKNAMEGFTRKIVDLMKSENLFASQGGPIIISQIENEYGGSLENRFGAQGYKYMTWAANMAVQMNTGVPWMMCKQDDAPDPVINTCNGFYCDDFSPNRPSKPKMWTEAWTGWFTEFGGTKYERPVQDLAFAVADFFQKGGSFVNYYMYHGGTNFGRTAGGPFLTTSYDYDAPIDEYGMLREPKHSHLKQLHKAIKLCERALVSADPSVISLGSHQQAYVYHNPSSSKCAAFLSNYDTENVVKVFFNNQHFKLHPKSISILANCQDVIFNTAVVGVQTSNMRMISSGIEFSNWESYNEDLTSSDGSSTFTARGLVEQLDVTNDYTDYLWYTTNVHIDSSESFLRGGKLPILSVQTTASVLYVYVNGILCGYGYGTRQNRRFIFKREVNLRAGSNTIRLLSVAVGLPNIGTSYERWPVGILGTVTLRGLDQGKLDLSRQVWTYQVGLKGETMNLAYPNGFSSVDWAMNSLISQKMQPLTWIKLVLFEELGGDPSKISLVKRSVGRVCATVAEYHPNFKNWQTESEDRNEMSIHPSKIRLKCNAGQFIRRIKFASYGTPVGTCGRFKTGTCHAPASIAILEKKCVGKQMCNVAISNSNFGPDPCPNDLKWLSVEARCA</sequence>
<dbReference type="Proteomes" id="UP000325081">
    <property type="component" value="Unassembled WGS sequence"/>
</dbReference>
<comment type="caution">
    <text evidence="11">The sequence shown here is derived from an EMBL/GenBank/DDBJ whole genome shotgun (WGS) entry which is preliminary data.</text>
</comment>
<dbReference type="InterPro" id="IPR008979">
    <property type="entry name" value="Galactose-bd-like_sf"/>
</dbReference>
<evidence type="ECO:0000313" key="12">
    <source>
        <dbReference type="Proteomes" id="UP000325081"/>
    </source>
</evidence>
<dbReference type="PROSITE" id="PS51257">
    <property type="entry name" value="PROKAR_LIPOPROTEIN"/>
    <property type="match status" value="1"/>
</dbReference>
<dbReference type="InterPro" id="IPR019801">
    <property type="entry name" value="Glyco_hydro_35_CS"/>
</dbReference>
<dbReference type="GO" id="GO:0005975">
    <property type="term" value="P:carbohydrate metabolic process"/>
    <property type="evidence" value="ECO:0007669"/>
    <property type="project" value="InterPro"/>
</dbReference>
<organism evidence="11 12">
    <name type="scientific">Striga asiatica</name>
    <name type="common">Asiatic witchweed</name>
    <name type="synonym">Buchnera asiatica</name>
    <dbReference type="NCBI Taxonomy" id="4170"/>
    <lineage>
        <taxon>Eukaryota</taxon>
        <taxon>Viridiplantae</taxon>
        <taxon>Streptophyta</taxon>
        <taxon>Embryophyta</taxon>
        <taxon>Tracheophyta</taxon>
        <taxon>Spermatophyta</taxon>
        <taxon>Magnoliopsida</taxon>
        <taxon>eudicotyledons</taxon>
        <taxon>Gunneridae</taxon>
        <taxon>Pentapetalae</taxon>
        <taxon>asterids</taxon>
        <taxon>lamiids</taxon>
        <taxon>Lamiales</taxon>
        <taxon>Orobanchaceae</taxon>
        <taxon>Buchnereae</taxon>
        <taxon>Striga</taxon>
    </lineage>
</organism>
<evidence type="ECO:0000256" key="8">
    <source>
        <dbReference type="RuleBase" id="RU003679"/>
    </source>
</evidence>
<dbReference type="Pfam" id="PF01301">
    <property type="entry name" value="Glyco_hydro_35"/>
    <property type="match status" value="1"/>
</dbReference>
<dbReference type="GO" id="GO:0030246">
    <property type="term" value="F:carbohydrate binding"/>
    <property type="evidence" value="ECO:0007669"/>
    <property type="project" value="InterPro"/>
</dbReference>
<evidence type="ECO:0000256" key="9">
    <source>
        <dbReference type="SAM" id="SignalP"/>
    </source>
</evidence>
<name>A0A5A7QGG9_STRAF</name>
<dbReference type="Gene3D" id="2.60.120.740">
    <property type="match status" value="1"/>
</dbReference>
<evidence type="ECO:0000256" key="2">
    <source>
        <dbReference type="ARBA" id="ARBA00009809"/>
    </source>
</evidence>
<reference evidence="12" key="1">
    <citation type="journal article" date="2019" name="Curr. Biol.">
        <title>Genome Sequence of Striga asiatica Provides Insight into the Evolution of Plant Parasitism.</title>
        <authorList>
            <person name="Yoshida S."/>
            <person name="Kim S."/>
            <person name="Wafula E.K."/>
            <person name="Tanskanen J."/>
            <person name="Kim Y.M."/>
            <person name="Honaas L."/>
            <person name="Yang Z."/>
            <person name="Spallek T."/>
            <person name="Conn C.E."/>
            <person name="Ichihashi Y."/>
            <person name="Cheong K."/>
            <person name="Cui S."/>
            <person name="Der J.P."/>
            <person name="Gundlach H."/>
            <person name="Jiao Y."/>
            <person name="Hori C."/>
            <person name="Ishida J.K."/>
            <person name="Kasahara H."/>
            <person name="Kiba T."/>
            <person name="Kim M.S."/>
            <person name="Koo N."/>
            <person name="Laohavisit A."/>
            <person name="Lee Y.H."/>
            <person name="Lumba S."/>
            <person name="McCourt P."/>
            <person name="Mortimer J.C."/>
            <person name="Mutuku J.M."/>
            <person name="Nomura T."/>
            <person name="Sasaki-Sekimoto Y."/>
            <person name="Seto Y."/>
            <person name="Wang Y."/>
            <person name="Wakatake T."/>
            <person name="Sakakibara H."/>
            <person name="Demura T."/>
            <person name="Yamaguchi S."/>
            <person name="Yoneyama K."/>
            <person name="Manabe R.I."/>
            <person name="Nelson D.C."/>
            <person name="Schulman A.H."/>
            <person name="Timko M.P."/>
            <person name="dePamphilis C.W."/>
            <person name="Choi D."/>
            <person name="Shirasu K."/>
        </authorList>
    </citation>
    <scope>NUCLEOTIDE SEQUENCE [LARGE SCALE GENOMIC DNA]</scope>
    <source>
        <strain evidence="12">cv. UVA1</strain>
    </source>
</reference>
<dbReference type="Pfam" id="PF17834">
    <property type="entry name" value="GHD"/>
    <property type="match status" value="1"/>
</dbReference>
<dbReference type="AlphaFoldDB" id="A0A5A7QGG9"/>
<evidence type="ECO:0000256" key="3">
    <source>
        <dbReference type="ARBA" id="ARBA00012756"/>
    </source>
</evidence>
<dbReference type="Pfam" id="PF02140">
    <property type="entry name" value="SUEL_Lectin"/>
    <property type="match status" value="1"/>
</dbReference>
<evidence type="ECO:0000256" key="7">
    <source>
        <dbReference type="RuleBase" id="RU000675"/>
    </source>
</evidence>
<dbReference type="PRINTS" id="PR00742">
    <property type="entry name" value="GLHYDRLASE35"/>
</dbReference>
<feature type="domain" description="SUEL-type lectin" evidence="10">
    <location>
        <begin position="682"/>
        <end position="764"/>
    </location>
</feature>
<dbReference type="PROSITE" id="PS01182">
    <property type="entry name" value="GLYCOSYL_HYDROL_F35"/>
    <property type="match status" value="1"/>
</dbReference>
<dbReference type="CDD" id="cd22842">
    <property type="entry name" value="Gal_Rha_Lectin_BGal"/>
    <property type="match status" value="1"/>
</dbReference>
<dbReference type="PROSITE" id="PS50228">
    <property type="entry name" value="SUEL_LECTIN"/>
    <property type="match status" value="1"/>
</dbReference>
<dbReference type="FunFam" id="3.20.20.80:FF:000021">
    <property type="entry name" value="Beta-galactosidase"/>
    <property type="match status" value="1"/>
</dbReference>
<keyword evidence="5 7" id="KW-0378">Hydrolase</keyword>
<dbReference type="PANTHER" id="PTHR23421">
    <property type="entry name" value="BETA-GALACTOSIDASE RELATED"/>
    <property type="match status" value="1"/>
</dbReference>
<dbReference type="InterPro" id="IPR001944">
    <property type="entry name" value="Glycoside_Hdrlase_35"/>
</dbReference>